<feature type="transmembrane region" description="Helical" evidence="1">
    <location>
        <begin position="20"/>
        <end position="39"/>
    </location>
</feature>
<dbReference type="PANTHER" id="PTHR43308">
    <property type="entry name" value="OUTER MEMBRANE PROTEIN ALPHA-RELATED"/>
    <property type="match status" value="1"/>
</dbReference>
<dbReference type="Proteomes" id="UP000629098">
    <property type="component" value="Unassembled WGS sequence"/>
</dbReference>
<feature type="domain" description="SLH" evidence="2">
    <location>
        <begin position="211"/>
        <end position="270"/>
    </location>
</feature>
<protein>
    <submittedName>
        <fullName evidence="3">S-layer homology domain-containing protein</fullName>
    </submittedName>
</protein>
<keyword evidence="1" id="KW-1133">Transmembrane helix</keyword>
<keyword evidence="1" id="KW-0472">Membrane</keyword>
<dbReference type="InterPro" id="IPR051465">
    <property type="entry name" value="Cell_Envelope_Struct_Comp"/>
</dbReference>
<feature type="domain" description="SLH" evidence="2">
    <location>
        <begin position="147"/>
        <end position="210"/>
    </location>
</feature>
<gene>
    <name evidence="3" type="ORF">ICL16_14695</name>
</gene>
<dbReference type="PANTHER" id="PTHR43308:SF5">
    <property type="entry name" value="S-LAYER PROTEIN _ PEPTIDOGLYCAN ENDO-BETA-N-ACETYLGLUCOSAMINIDASE"/>
    <property type="match status" value="1"/>
</dbReference>
<organism evidence="3 4">
    <name type="scientific">Iningainema tapete BLCC-T55</name>
    <dbReference type="NCBI Taxonomy" id="2748662"/>
    <lineage>
        <taxon>Bacteria</taxon>
        <taxon>Bacillati</taxon>
        <taxon>Cyanobacteriota</taxon>
        <taxon>Cyanophyceae</taxon>
        <taxon>Nostocales</taxon>
        <taxon>Scytonemataceae</taxon>
        <taxon>Iningainema tapete</taxon>
    </lineage>
</organism>
<dbReference type="Pfam" id="PF00395">
    <property type="entry name" value="SLH"/>
    <property type="match status" value="3"/>
</dbReference>
<evidence type="ECO:0000259" key="2">
    <source>
        <dbReference type="PROSITE" id="PS51272"/>
    </source>
</evidence>
<evidence type="ECO:0000313" key="3">
    <source>
        <dbReference type="EMBL" id="MBD2773284.1"/>
    </source>
</evidence>
<dbReference type="AlphaFoldDB" id="A0A8J6XKL3"/>
<reference evidence="3" key="1">
    <citation type="submission" date="2020-09" db="EMBL/GenBank/DDBJ databases">
        <title>Iningainema tapete sp. nov. (Scytonemataceae, Cyanobacteria) from greenhouses in central Florida (USA) produces two types of nodularin with biosynthetic potential for microcystin-LR and anabaenopeptins.</title>
        <authorList>
            <person name="Berthold D.E."/>
            <person name="Lefler F.W."/>
            <person name="Huang I.-S."/>
            <person name="Abdulla H."/>
            <person name="Zimba P.V."/>
            <person name="Laughinghouse H.D. IV."/>
        </authorList>
    </citation>
    <scope>NUCLEOTIDE SEQUENCE</scope>
    <source>
        <strain evidence="3">BLCCT55</strain>
    </source>
</reference>
<sequence length="345" mass="37242">MMNMPPSDPNSQNNSLDFDDFIGILVAFATIGAILFWSFSRKDGGWNLSGLLPSTTVQTPSPKVVQTPLPGTVVQTPVPGTTQTSIPGAIQTPRWDIFTQTPLSSVDVPPKVVLPPYSYVPPVAIPQVQPSPQVVVTPSTQKPTIPTPIAFTDVPADYWAKPFVDALSARGILGGFADQTFKPDQPVTRAEYAAIVEEAFAKSQPGTTVGFKDVPENFWAIPVIGKATNTGYLKGYPNQIFKPDQRIPRVQVLVSLASGMNLGIPAAPEKVVTIFNDAQEIPQWAVNKVAAATENNLVVNYPDTKTLAPNREITRGEVAAMVHQALVKMGRLQPIQSENIVKVPR</sequence>
<name>A0A8J6XKL3_9CYAN</name>
<evidence type="ECO:0000313" key="4">
    <source>
        <dbReference type="Proteomes" id="UP000629098"/>
    </source>
</evidence>
<dbReference type="EMBL" id="JACXAE010000050">
    <property type="protein sequence ID" value="MBD2773284.1"/>
    <property type="molecule type" value="Genomic_DNA"/>
</dbReference>
<evidence type="ECO:0000256" key="1">
    <source>
        <dbReference type="SAM" id="Phobius"/>
    </source>
</evidence>
<dbReference type="PROSITE" id="PS51272">
    <property type="entry name" value="SLH"/>
    <property type="match status" value="3"/>
</dbReference>
<proteinExistence type="predicted"/>
<feature type="domain" description="SLH" evidence="2">
    <location>
        <begin position="272"/>
        <end position="336"/>
    </location>
</feature>
<keyword evidence="4" id="KW-1185">Reference proteome</keyword>
<dbReference type="InterPro" id="IPR001119">
    <property type="entry name" value="SLH_dom"/>
</dbReference>
<accession>A0A8J6XKL3</accession>
<comment type="caution">
    <text evidence="3">The sequence shown here is derived from an EMBL/GenBank/DDBJ whole genome shotgun (WGS) entry which is preliminary data.</text>
</comment>
<keyword evidence="1" id="KW-0812">Transmembrane</keyword>